<accession>A0A0D2HYW7</accession>
<dbReference type="HOGENOM" id="CLU_713718_0_0_1"/>
<dbReference type="AlphaFoldDB" id="A0A0D2HYW7"/>
<dbReference type="EMBL" id="KN846983">
    <property type="protein sequence ID" value="KIW96100.1"/>
    <property type="molecule type" value="Genomic_DNA"/>
</dbReference>
<reference evidence="2" key="1">
    <citation type="submission" date="2015-01" db="EMBL/GenBank/DDBJ databases">
        <title>The Genome Sequence of Cladophialophora bantiana CBS 173.52.</title>
        <authorList>
            <consortium name="The Broad Institute Genomics Platform"/>
            <person name="Cuomo C."/>
            <person name="de Hoog S."/>
            <person name="Gorbushina A."/>
            <person name="Stielow B."/>
            <person name="Teixiera M."/>
            <person name="Abouelleil A."/>
            <person name="Chapman S.B."/>
            <person name="Priest M."/>
            <person name="Young S.K."/>
            <person name="Wortman J."/>
            <person name="Nusbaum C."/>
            <person name="Birren B."/>
        </authorList>
    </citation>
    <scope>NUCLEOTIDE SEQUENCE [LARGE SCALE GENOMIC DNA]</scope>
    <source>
        <strain evidence="2">CBS 173.52</strain>
    </source>
</reference>
<organism evidence="2 3">
    <name type="scientific">Cladophialophora bantiana (strain ATCC 10958 / CBS 173.52 / CDC B-1940 / NIH 8579)</name>
    <name type="common">Xylohypha bantiana</name>
    <dbReference type="NCBI Taxonomy" id="1442370"/>
    <lineage>
        <taxon>Eukaryota</taxon>
        <taxon>Fungi</taxon>
        <taxon>Dikarya</taxon>
        <taxon>Ascomycota</taxon>
        <taxon>Pezizomycotina</taxon>
        <taxon>Eurotiomycetes</taxon>
        <taxon>Chaetothyriomycetidae</taxon>
        <taxon>Chaetothyriales</taxon>
        <taxon>Herpotrichiellaceae</taxon>
        <taxon>Cladophialophora</taxon>
    </lineage>
</organism>
<keyword evidence="3" id="KW-1185">Reference proteome</keyword>
<name>A0A0D2HYW7_CLAB1</name>
<evidence type="ECO:0000256" key="1">
    <source>
        <dbReference type="SAM" id="MobiDB-lite"/>
    </source>
</evidence>
<evidence type="ECO:0000313" key="2">
    <source>
        <dbReference type="EMBL" id="KIW96100.1"/>
    </source>
</evidence>
<gene>
    <name evidence="2" type="ORF">Z519_03167</name>
</gene>
<evidence type="ECO:0000313" key="3">
    <source>
        <dbReference type="Proteomes" id="UP000053789"/>
    </source>
</evidence>
<dbReference type="VEuPathDB" id="FungiDB:Z519_03167"/>
<feature type="region of interest" description="Disordered" evidence="1">
    <location>
        <begin position="371"/>
        <end position="394"/>
    </location>
</feature>
<dbReference type="OrthoDB" id="4152727at2759"/>
<proteinExistence type="predicted"/>
<dbReference type="RefSeq" id="XP_016622769.1">
    <property type="nucleotide sequence ID" value="XM_016760919.1"/>
</dbReference>
<feature type="compositionally biased region" description="Basic and acidic residues" evidence="1">
    <location>
        <begin position="375"/>
        <end position="388"/>
    </location>
</feature>
<protein>
    <submittedName>
        <fullName evidence="2">Uncharacterized protein</fullName>
    </submittedName>
</protein>
<dbReference type="GeneID" id="27696095"/>
<sequence>MPSSYSRQAYFCELKFPAVETIEILNGKSNFHQWHSEIRPILLSNPLSSDLILGTWTEPQSPPSWDPEDQASFHEERREWHGANTASCRFIRATLAMNVSPFVRQYTTAKTLFFNLVWLYGEDAGIDSQGGPPVPANAETLNAKKGRASLLAALEAKRTLDYLQPVCGTLKLSASTFPPYRTNNGNNEVTSISSSATEAPTSCNKLLKLQPTITPEPAQAPEQHVPLVRLFKRARVSPDANLETIHEHDEPHPGRRVPSGCAIDFDYGLSRGDPVHEYDDDEVCLLPAQQMTSPSLVLSISRTADSGDQDQDECHLEDIDAAESASQPKKRQVSSPDLELRLAKTSITSILKTVTAKNKARKQDRFSFSFPLRRLSTEREKSTGEGKGKGKARA</sequence>
<dbReference type="Proteomes" id="UP000053789">
    <property type="component" value="Unassembled WGS sequence"/>
</dbReference>